<accession>Q338N3</accession>
<dbReference type="Gene3D" id="3.30.420.10">
    <property type="entry name" value="Ribonuclease H-like superfamily/Ribonuclease H"/>
    <property type="match status" value="1"/>
</dbReference>
<evidence type="ECO:0000259" key="1">
    <source>
        <dbReference type="Pfam" id="PF13456"/>
    </source>
</evidence>
<name>Q338N3_ORYSJ</name>
<proteinExistence type="predicted"/>
<dbReference type="InterPro" id="IPR012337">
    <property type="entry name" value="RNaseH-like_sf"/>
</dbReference>
<dbReference type="PANTHER" id="PTHR48475">
    <property type="entry name" value="RIBONUCLEASE H"/>
    <property type="match status" value="1"/>
</dbReference>
<feature type="domain" description="RNase H type-1" evidence="1">
    <location>
        <begin position="8"/>
        <end position="107"/>
    </location>
</feature>
<protein>
    <submittedName>
        <fullName evidence="2">Transposon protein, putative, unclassified</fullName>
    </submittedName>
</protein>
<dbReference type="AlphaFoldDB" id="Q338N3"/>
<organism evidence="2">
    <name type="scientific">Oryza sativa subsp. japonica</name>
    <name type="common">Rice</name>
    <dbReference type="NCBI Taxonomy" id="39947"/>
    <lineage>
        <taxon>Eukaryota</taxon>
        <taxon>Viridiplantae</taxon>
        <taxon>Streptophyta</taxon>
        <taxon>Embryophyta</taxon>
        <taxon>Tracheophyta</taxon>
        <taxon>Spermatophyta</taxon>
        <taxon>Magnoliopsida</taxon>
        <taxon>Liliopsida</taxon>
        <taxon>Poales</taxon>
        <taxon>Poaceae</taxon>
        <taxon>BOP clade</taxon>
        <taxon>Oryzoideae</taxon>
        <taxon>Oryzeae</taxon>
        <taxon>Oryzinae</taxon>
        <taxon>Oryza</taxon>
        <taxon>Oryza sativa</taxon>
    </lineage>
</organism>
<reference evidence="2" key="3">
    <citation type="submission" date="2006-07" db="EMBL/GenBank/DDBJ databases">
        <authorList>
            <person name="Buell R."/>
        </authorList>
    </citation>
    <scope>NUCLEOTIDE SEQUENCE</scope>
</reference>
<gene>
    <name evidence="2" type="ordered locus">LOC_Os10g25190</name>
</gene>
<reference evidence="2" key="1">
    <citation type="journal article" date="2003" name="Science">
        <title>In-depth view of structure, activity, and evolution of rice chromosome 10.</title>
        <authorList>
            <consortium name="Rice Chromosome 10 Sequencing Consortium"/>
        </authorList>
    </citation>
    <scope>NUCLEOTIDE SEQUENCE [LARGE SCALE GENOMIC DNA]</scope>
</reference>
<dbReference type="GO" id="GO:0003676">
    <property type="term" value="F:nucleic acid binding"/>
    <property type="evidence" value="ECO:0007669"/>
    <property type="project" value="InterPro"/>
</dbReference>
<dbReference type="Pfam" id="PF13456">
    <property type="entry name" value="RVT_3"/>
    <property type="match status" value="1"/>
</dbReference>
<dbReference type="InterPro" id="IPR036397">
    <property type="entry name" value="RNaseH_sf"/>
</dbReference>
<dbReference type="PANTHER" id="PTHR48475:SF1">
    <property type="entry name" value="RNASE H TYPE-1 DOMAIN-CONTAINING PROTEIN"/>
    <property type="match status" value="1"/>
</dbReference>
<sequence>MTFDRALNSQRAGAGFILTSLTGDRFRHAIHLNFRATNNIAKYEGLPSGLRAAVALGVKRLIVKGDSELVANQVHKDYKCSNPELAKYLTDVRKLERKFDGVEIRHQR</sequence>
<evidence type="ECO:0000313" key="2">
    <source>
        <dbReference type="EMBL" id="ABB47499.1"/>
    </source>
</evidence>
<dbReference type="GO" id="GO:0004523">
    <property type="term" value="F:RNA-DNA hybrid ribonuclease activity"/>
    <property type="evidence" value="ECO:0007669"/>
    <property type="project" value="InterPro"/>
</dbReference>
<reference evidence="2" key="2">
    <citation type="submission" date="2003-05" db="EMBL/GenBank/DDBJ databases">
        <authorList>
            <person name="Buell C.R."/>
            <person name="Wing R.A."/>
            <person name="McCombie W.R."/>
            <person name="Messing J."/>
            <person name="Yuan Q."/>
            <person name="Ouyang S."/>
        </authorList>
    </citation>
    <scope>NUCLEOTIDE SEQUENCE</scope>
</reference>
<dbReference type="InterPro" id="IPR002156">
    <property type="entry name" value="RNaseH_domain"/>
</dbReference>
<dbReference type="SUPFAM" id="SSF53098">
    <property type="entry name" value="Ribonuclease H-like"/>
    <property type="match status" value="1"/>
</dbReference>
<dbReference type="EMBL" id="DP000086">
    <property type="protein sequence ID" value="ABB47499.1"/>
    <property type="molecule type" value="Genomic_DNA"/>
</dbReference>
<dbReference type="CDD" id="cd09279">
    <property type="entry name" value="RNase_HI_like"/>
    <property type="match status" value="1"/>
</dbReference>